<protein>
    <submittedName>
        <fullName evidence="2">Uncharacterized protein</fullName>
    </submittedName>
</protein>
<accession>A0A8K0SR81</accession>
<evidence type="ECO:0000313" key="2">
    <source>
        <dbReference type="EMBL" id="KAH7318172.1"/>
    </source>
</evidence>
<gene>
    <name evidence="2" type="ORF">B0I35DRAFT_478706</name>
</gene>
<evidence type="ECO:0000313" key="3">
    <source>
        <dbReference type="Proteomes" id="UP000813444"/>
    </source>
</evidence>
<dbReference type="Proteomes" id="UP000813444">
    <property type="component" value="Unassembled WGS sequence"/>
</dbReference>
<comment type="caution">
    <text evidence="2">The sequence shown here is derived from an EMBL/GenBank/DDBJ whole genome shotgun (WGS) entry which is preliminary data.</text>
</comment>
<keyword evidence="3" id="KW-1185">Reference proteome</keyword>
<organism evidence="2 3">
    <name type="scientific">Stachybotrys elegans</name>
    <dbReference type="NCBI Taxonomy" id="80388"/>
    <lineage>
        <taxon>Eukaryota</taxon>
        <taxon>Fungi</taxon>
        <taxon>Dikarya</taxon>
        <taxon>Ascomycota</taxon>
        <taxon>Pezizomycotina</taxon>
        <taxon>Sordariomycetes</taxon>
        <taxon>Hypocreomycetidae</taxon>
        <taxon>Hypocreales</taxon>
        <taxon>Stachybotryaceae</taxon>
        <taxon>Stachybotrys</taxon>
    </lineage>
</organism>
<feature type="compositionally biased region" description="Low complexity" evidence="1">
    <location>
        <begin position="27"/>
        <end position="56"/>
    </location>
</feature>
<reference evidence="2" key="1">
    <citation type="journal article" date="2021" name="Nat. Commun.">
        <title>Genetic determinants of endophytism in the Arabidopsis root mycobiome.</title>
        <authorList>
            <person name="Mesny F."/>
            <person name="Miyauchi S."/>
            <person name="Thiergart T."/>
            <person name="Pickel B."/>
            <person name="Atanasova L."/>
            <person name="Karlsson M."/>
            <person name="Huettel B."/>
            <person name="Barry K.W."/>
            <person name="Haridas S."/>
            <person name="Chen C."/>
            <person name="Bauer D."/>
            <person name="Andreopoulos W."/>
            <person name="Pangilinan J."/>
            <person name="LaButti K."/>
            <person name="Riley R."/>
            <person name="Lipzen A."/>
            <person name="Clum A."/>
            <person name="Drula E."/>
            <person name="Henrissat B."/>
            <person name="Kohler A."/>
            <person name="Grigoriev I.V."/>
            <person name="Martin F.M."/>
            <person name="Hacquard S."/>
        </authorList>
    </citation>
    <scope>NUCLEOTIDE SEQUENCE</scope>
    <source>
        <strain evidence="2">MPI-CAGE-CH-0235</strain>
    </source>
</reference>
<proteinExistence type="predicted"/>
<sequence>MNFWLIYRYSATEPRPLLSTHHVVPQPTTTTITMNGPSSSPGPGPTDSATPPTAGSGSDFPDRSAGVVPDSRERLPQPRLWSLWLGHRTLLVDGLVVVLLYHLRLLYRSRQRCEDAGGGSGLDGGPFLLVMTVLWLGYEVVAAWEKGAAAP</sequence>
<dbReference type="AlphaFoldDB" id="A0A8K0SR81"/>
<dbReference type="EMBL" id="JAGPNK010000007">
    <property type="protein sequence ID" value="KAH7318172.1"/>
    <property type="molecule type" value="Genomic_DNA"/>
</dbReference>
<evidence type="ECO:0000256" key="1">
    <source>
        <dbReference type="SAM" id="MobiDB-lite"/>
    </source>
</evidence>
<feature type="region of interest" description="Disordered" evidence="1">
    <location>
        <begin position="27"/>
        <end position="72"/>
    </location>
</feature>
<name>A0A8K0SR81_9HYPO</name>